<sequence length="323" mass="36533">MRQITFACQPSFEKHARPSRREQFLNAMESVIPWSELEALIAPYYPKAGTGRQPVGLSIMLRIYFLQHWFNLSDPGAEDALYDSPALRGFVGVDLGRAAAPDETTILNFRHLLEAHDLCGKILDVVNLYLDRNGIRISTGTIVDATIIAAPSSTKNSKKERDPQMHQTRKGNQYYFGAKAHIGVDSKSGVIHSVCTSAASVHDKHMLPDLLHGEEKKVWGDAGYQGQTEAIHEAAPQAQDMTCRRVKTKAGVDEEQKRRNRAKSRVRAKVEWPFRILKRVFGYTKVRYRGIVKNHHWHLAAFAMVNLYQHRKRLTRKLAPLGA</sequence>
<dbReference type="PANTHER" id="PTHR35604">
    <property type="entry name" value="TRANSPOSASE INSH FOR INSERTION SEQUENCE ELEMENT IS5A-RELATED"/>
    <property type="match status" value="1"/>
</dbReference>
<dbReference type="NCBIfam" id="NF033581">
    <property type="entry name" value="transpos_IS5_4"/>
    <property type="match status" value="1"/>
</dbReference>
<evidence type="ECO:0000259" key="4">
    <source>
        <dbReference type="Pfam" id="PF01609"/>
    </source>
</evidence>
<evidence type="ECO:0000256" key="2">
    <source>
        <dbReference type="ARBA" id="ARBA00023125"/>
    </source>
</evidence>
<dbReference type="GO" id="GO:0006313">
    <property type="term" value="P:DNA transposition"/>
    <property type="evidence" value="ECO:0007669"/>
    <property type="project" value="InterPro"/>
</dbReference>
<keyword evidence="2" id="KW-0238">DNA-binding</keyword>
<dbReference type="InterPro" id="IPR008490">
    <property type="entry name" value="Transposase_InsH_N"/>
</dbReference>
<keyword evidence="3" id="KW-0233">DNA recombination</keyword>
<dbReference type="EMBL" id="CABQ01000051">
    <property type="protein sequence ID" value="CBI07019.1"/>
    <property type="molecule type" value="Genomic_DNA"/>
</dbReference>
<evidence type="ECO:0000256" key="3">
    <source>
        <dbReference type="ARBA" id="ARBA00023172"/>
    </source>
</evidence>
<name>E6PY57_9ZZZZ</name>
<dbReference type="Pfam" id="PF05598">
    <property type="entry name" value="DUF772"/>
    <property type="match status" value="1"/>
</dbReference>
<dbReference type="EMBL" id="CABQ01000046">
    <property type="protein sequence ID" value="CBI06961.1"/>
    <property type="molecule type" value="Genomic_DNA"/>
</dbReference>
<accession>E6PY57</accession>
<dbReference type="AlphaFoldDB" id="E6PY57"/>
<gene>
    <name evidence="6" type="ORF">CARN3_0830</name>
    <name evidence="7" type="ORF">CARN6_0261</name>
    <name evidence="8" type="ORF">CARN6_0325</name>
</gene>
<evidence type="ECO:0000259" key="5">
    <source>
        <dbReference type="Pfam" id="PF05598"/>
    </source>
</evidence>
<dbReference type="Pfam" id="PF01609">
    <property type="entry name" value="DDE_Tnp_1"/>
    <property type="match status" value="1"/>
</dbReference>
<evidence type="ECO:0000313" key="7">
    <source>
        <dbReference type="EMBL" id="CBI06961.1"/>
    </source>
</evidence>
<comment type="caution">
    <text evidence="6">The sequence shown here is derived from an EMBL/GenBank/DDBJ whole genome shotgun (WGS) entry which is preliminary data.</text>
</comment>
<feature type="domain" description="Transposase InsH N-terminal" evidence="5">
    <location>
        <begin position="21"/>
        <end position="111"/>
    </location>
</feature>
<feature type="domain" description="Transposase IS4-like" evidence="4">
    <location>
        <begin position="139"/>
        <end position="307"/>
    </location>
</feature>
<dbReference type="GO" id="GO:0004803">
    <property type="term" value="F:transposase activity"/>
    <property type="evidence" value="ECO:0007669"/>
    <property type="project" value="InterPro"/>
</dbReference>
<reference evidence="6" key="1">
    <citation type="submission" date="2009-10" db="EMBL/GenBank/DDBJ databases">
        <title>Diversity of trophic interactions inside an arsenic-rich microbial ecosystem.</title>
        <authorList>
            <person name="Bertin P.N."/>
            <person name="Heinrich-Salmeron A."/>
            <person name="Pelletier E."/>
            <person name="Goulhen-Chollet F."/>
            <person name="Arsene-Ploetze F."/>
            <person name="Gallien S."/>
            <person name="Calteau A."/>
            <person name="Vallenet D."/>
            <person name="Casiot C."/>
            <person name="Chane-Woon-Ming B."/>
            <person name="Giloteaux L."/>
            <person name="Barakat M."/>
            <person name="Bonnefoy V."/>
            <person name="Bruneel O."/>
            <person name="Chandler M."/>
            <person name="Cleiss J."/>
            <person name="Duran R."/>
            <person name="Elbaz-Poulichet F."/>
            <person name="Fonknechten N."/>
            <person name="Lauga B."/>
            <person name="Mornico D."/>
            <person name="Ortet P."/>
            <person name="Schaeffer C."/>
            <person name="Siguier P."/>
            <person name="Alexander Thil Smith A."/>
            <person name="Van Dorsselaer A."/>
            <person name="Weissenbach J."/>
            <person name="Medigue C."/>
            <person name="Le Paslier D."/>
        </authorList>
    </citation>
    <scope>NUCLEOTIDE SEQUENCE</scope>
</reference>
<comment type="function">
    <text evidence="1">Involved in the transposition of the insertion sequence IS5.</text>
</comment>
<dbReference type="PANTHER" id="PTHR35604:SF2">
    <property type="entry name" value="TRANSPOSASE INSH FOR INSERTION SEQUENCE ELEMENT IS5A-RELATED"/>
    <property type="match status" value="1"/>
</dbReference>
<dbReference type="InterPro" id="IPR002559">
    <property type="entry name" value="Transposase_11"/>
</dbReference>
<evidence type="ECO:0000256" key="1">
    <source>
        <dbReference type="ARBA" id="ARBA00003544"/>
    </source>
</evidence>
<organism evidence="6">
    <name type="scientific">mine drainage metagenome</name>
    <dbReference type="NCBI Taxonomy" id="410659"/>
    <lineage>
        <taxon>unclassified sequences</taxon>
        <taxon>metagenomes</taxon>
        <taxon>ecological metagenomes</taxon>
    </lineage>
</organism>
<protein>
    <submittedName>
        <fullName evidence="6">Transposase of ISCARN74, IS5 family IS5 group</fullName>
    </submittedName>
</protein>
<evidence type="ECO:0000313" key="6">
    <source>
        <dbReference type="EMBL" id="CBH99866.1"/>
    </source>
</evidence>
<proteinExistence type="predicted"/>
<dbReference type="GO" id="GO:0003677">
    <property type="term" value="F:DNA binding"/>
    <property type="evidence" value="ECO:0007669"/>
    <property type="project" value="UniProtKB-KW"/>
</dbReference>
<dbReference type="InterPro" id="IPR047959">
    <property type="entry name" value="Transpos_IS5"/>
</dbReference>
<dbReference type="EMBL" id="CABN01000064">
    <property type="protein sequence ID" value="CBH99866.1"/>
    <property type="molecule type" value="Genomic_DNA"/>
</dbReference>
<evidence type="ECO:0000313" key="8">
    <source>
        <dbReference type="EMBL" id="CBI07019.1"/>
    </source>
</evidence>